<dbReference type="AlphaFoldDB" id="A0A2I2FFD6"/>
<dbReference type="Proteomes" id="UP000234585">
    <property type="component" value="Unassembled WGS sequence"/>
</dbReference>
<dbReference type="PANTHER" id="PTHR47425">
    <property type="entry name" value="FARB-RELATED"/>
    <property type="match status" value="1"/>
</dbReference>
<dbReference type="GO" id="GO:0003677">
    <property type="term" value="F:DNA binding"/>
    <property type="evidence" value="ECO:0007669"/>
    <property type="project" value="InterPro"/>
</dbReference>
<dbReference type="GeneID" id="36524376"/>
<dbReference type="EMBL" id="KZ559130">
    <property type="protein sequence ID" value="PLB39340.1"/>
    <property type="molecule type" value="Genomic_DNA"/>
</dbReference>
<dbReference type="PANTHER" id="PTHR47425:SF2">
    <property type="entry name" value="FARB-RELATED"/>
    <property type="match status" value="1"/>
</dbReference>
<protein>
    <submittedName>
        <fullName evidence="5">Fungal-specific transcription factor domain-domain-containing protein</fullName>
    </submittedName>
</protein>
<proteinExistence type="predicted"/>
<keyword evidence="1" id="KW-0805">Transcription regulation</keyword>
<dbReference type="RefSeq" id="XP_024673352.1">
    <property type="nucleotide sequence ID" value="XM_024817216.1"/>
</dbReference>
<dbReference type="GO" id="GO:0006351">
    <property type="term" value="P:DNA-templated transcription"/>
    <property type="evidence" value="ECO:0007669"/>
    <property type="project" value="InterPro"/>
</dbReference>
<dbReference type="Pfam" id="PF04082">
    <property type="entry name" value="Fungal_trans"/>
    <property type="match status" value="1"/>
</dbReference>
<accession>A0A2I2FFD6</accession>
<reference evidence="5 6" key="1">
    <citation type="submission" date="2017-12" db="EMBL/GenBank/DDBJ databases">
        <authorList>
            <consortium name="DOE Joint Genome Institute"/>
            <person name="Haridas S."/>
            <person name="Kjaerbolling I."/>
            <person name="Vesth T.C."/>
            <person name="Frisvad J.C."/>
            <person name="Nybo J.L."/>
            <person name="Theobald S."/>
            <person name="Kuo A."/>
            <person name="Bowyer P."/>
            <person name="Matsuda Y."/>
            <person name="Mondo S."/>
            <person name="Lyhne E.K."/>
            <person name="Kogle M.E."/>
            <person name="Clum A."/>
            <person name="Lipzen A."/>
            <person name="Salamov A."/>
            <person name="Ngan C.Y."/>
            <person name="Daum C."/>
            <person name="Chiniquy J."/>
            <person name="Barry K."/>
            <person name="LaButti K."/>
            <person name="Simmons B.A."/>
            <person name="Magnuson J.K."/>
            <person name="Mortensen U.H."/>
            <person name="Larsen T.O."/>
            <person name="Grigoriev I.V."/>
            <person name="Baker S.E."/>
            <person name="Andersen M.R."/>
            <person name="Nordberg H.P."/>
            <person name="Cantor M.N."/>
            <person name="Hua S.X."/>
        </authorList>
    </citation>
    <scope>NUCLEOTIDE SEQUENCE [LARGE SCALE GENOMIC DNA]</scope>
    <source>
        <strain evidence="5 6">CBS 102.13</strain>
    </source>
</reference>
<evidence type="ECO:0000313" key="5">
    <source>
        <dbReference type="EMBL" id="PLB39340.1"/>
    </source>
</evidence>
<evidence type="ECO:0000256" key="1">
    <source>
        <dbReference type="ARBA" id="ARBA00023015"/>
    </source>
</evidence>
<gene>
    <name evidence="5" type="ORF">BDW47DRAFT_130978</name>
</gene>
<dbReference type="STRING" id="41067.A0A2I2FFD6"/>
<dbReference type="OrthoDB" id="2212170at2759"/>
<dbReference type="InterPro" id="IPR052761">
    <property type="entry name" value="Fungal_Detox/Toxin_TFs"/>
</dbReference>
<evidence type="ECO:0000256" key="2">
    <source>
        <dbReference type="ARBA" id="ARBA00023163"/>
    </source>
</evidence>
<feature type="domain" description="Xylanolytic transcriptional activator regulatory" evidence="4">
    <location>
        <begin position="163"/>
        <end position="309"/>
    </location>
</feature>
<organism evidence="5 6">
    <name type="scientific">Aspergillus candidus</name>
    <dbReference type="NCBI Taxonomy" id="41067"/>
    <lineage>
        <taxon>Eukaryota</taxon>
        <taxon>Fungi</taxon>
        <taxon>Dikarya</taxon>
        <taxon>Ascomycota</taxon>
        <taxon>Pezizomycotina</taxon>
        <taxon>Eurotiomycetes</taxon>
        <taxon>Eurotiomycetidae</taxon>
        <taxon>Eurotiales</taxon>
        <taxon>Aspergillaceae</taxon>
        <taxon>Aspergillus</taxon>
        <taxon>Aspergillus subgen. Circumdati</taxon>
    </lineage>
</organism>
<evidence type="ECO:0000313" key="6">
    <source>
        <dbReference type="Proteomes" id="UP000234585"/>
    </source>
</evidence>
<evidence type="ECO:0000256" key="3">
    <source>
        <dbReference type="ARBA" id="ARBA00023242"/>
    </source>
</evidence>
<dbReference type="GO" id="GO:0008270">
    <property type="term" value="F:zinc ion binding"/>
    <property type="evidence" value="ECO:0007669"/>
    <property type="project" value="InterPro"/>
</dbReference>
<keyword evidence="6" id="KW-1185">Reference proteome</keyword>
<dbReference type="CDD" id="cd12148">
    <property type="entry name" value="fungal_TF_MHR"/>
    <property type="match status" value="1"/>
</dbReference>
<evidence type="ECO:0000259" key="4">
    <source>
        <dbReference type="Pfam" id="PF04082"/>
    </source>
</evidence>
<name>A0A2I2FFD6_ASPCN</name>
<sequence length="610" mass="69433">MNHVPKRTRTIESGACSHCVKQRERCYIGVRGIPCSNCRRSKVRCDGLASQELQVKKRIPPRVYCDEALFESQIRRVEQEQASCPVRFTVPFTAPVTAADPLENYVSIIHQFLGPKPLDPPATVNFPRFVSEIPKHLDIRDLDSLESKGALCLPPDPFRKQLLKSYILWVHPQLPILDLERFLRAIADNDGKNRLSLLLFHAVMFAASAFVDISHIQNEGYKSRTEARYVLFQRVKALLDLNCEDDALATVQGLLLLTHWNDLPTTEGDAIHWIGKGFSLAISIGLHKNPDSTVSLSDSRVWRRTWWGVHNHVQLTAGNLPSMVSMQKEHGKGLRFEMPIITLNDFEFCVLSPEARAVVDDCELLYNIEYQKTQALVFIQKTRLCRLSRFSIISSRFKGLVNGRCNPEMEICLETAPTPDESEELRRWLFQLPHGTIPHCPPDLVPTECARSIYLHQAWLRLLYLGSTYAVHCEESQSLGDAFVDSVMSSHSKAAEQCLMDMTDLFDEIDSLDLSEQLPCLASLLLVLSVTFHRQMLQNGVQNEKTRSSRSLHRCWNVIRKLKEASEIARRLTVVVEDATCADLWELLSSINQSGRRPSQTPPRKRRRCD</sequence>
<keyword evidence="2" id="KW-0804">Transcription</keyword>
<dbReference type="InterPro" id="IPR007219">
    <property type="entry name" value="XnlR_reg_dom"/>
</dbReference>
<keyword evidence="3" id="KW-0539">Nucleus</keyword>